<dbReference type="AlphaFoldDB" id="A0A9W4DYT3"/>
<evidence type="ECO:0000259" key="2">
    <source>
        <dbReference type="Pfam" id="PF14659"/>
    </source>
</evidence>
<dbReference type="Proteomes" id="UP001152519">
    <property type="component" value="Unassembled WGS sequence"/>
</dbReference>
<dbReference type="Gene3D" id="1.10.150.130">
    <property type="match status" value="1"/>
</dbReference>
<evidence type="ECO:0000313" key="3">
    <source>
        <dbReference type="EMBL" id="CAG6398646.1"/>
    </source>
</evidence>
<dbReference type="InterPro" id="IPR004107">
    <property type="entry name" value="Integrase_SAM-like_N"/>
</dbReference>
<sequence length="48" mass="5665">MATHKEEALKPTTYARYKDYIHNDLIPAFGRLKLADLRSRHITAWSHQ</sequence>
<keyword evidence="1" id="KW-0238">DNA-binding</keyword>
<name>A0A9W4DYT3_9ACTN</name>
<protein>
    <recommendedName>
        <fullName evidence="2">Integrase SAM-like N-terminal domain-containing protein</fullName>
    </recommendedName>
</protein>
<keyword evidence="4" id="KW-1185">Reference proteome</keyword>
<feature type="domain" description="Integrase SAM-like N-terminal" evidence="2">
    <location>
        <begin position="4"/>
        <end position="45"/>
    </location>
</feature>
<gene>
    <name evidence="3" type="ORF">SCOCK_720006</name>
</gene>
<evidence type="ECO:0000313" key="4">
    <source>
        <dbReference type="Proteomes" id="UP001152519"/>
    </source>
</evidence>
<dbReference type="GO" id="GO:0003677">
    <property type="term" value="F:DNA binding"/>
    <property type="evidence" value="ECO:0007669"/>
    <property type="project" value="UniProtKB-KW"/>
</dbReference>
<dbReference type="RefSeq" id="WP_251500290.1">
    <property type="nucleotide sequence ID" value="NZ_CAJSLV010000106.1"/>
</dbReference>
<dbReference type="EMBL" id="CAJSLV010000106">
    <property type="protein sequence ID" value="CAG6398646.1"/>
    <property type="molecule type" value="Genomic_DNA"/>
</dbReference>
<dbReference type="Pfam" id="PF14659">
    <property type="entry name" value="Phage_int_SAM_3"/>
    <property type="match status" value="1"/>
</dbReference>
<dbReference type="InterPro" id="IPR010998">
    <property type="entry name" value="Integrase_recombinase_N"/>
</dbReference>
<proteinExistence type="predicted"/>
<accession>A0A9W4DYT3</accession>
<evidence type="ECO:0000256" key="1">
    <source>
        <dbReference type="ARBA" id="ARBA00023125"/>
    </source>
</evidence>
<reference evidence="3" key="1">
    <citation type="submission" date="2021-05" db="EMBL/GenBank/DDBJ databases">
        <authorList>
            <person name="Arsene-Ploetze F."/>
        </authorList>
    </citation>
    <scope>NUCLEOTIDE SEQUENCE</scope>
    <source>
        <strain evidence="3">DSM 42138</strain>
    </source>
</reference>
<comment type="caution">
    <text evidence="3">The sequence shown here is derived from an EMBL/GenBank/DDBJ whole genome shotgun (WGS) entry which is preliminary data.</text>
</comment>
<organism evidence="3 4">
    <name type="scientific">Actinacidiphila cocklensis</name>
    <dbReference type="NCBI Taxonomy" id="887465"/>
    <lineage>
        <taxon>Bacteria</taxon>
        <taxon>Bacillati</taxon>
        <taxon>Actinomycetota</taxon>
        <taxon>Actinomycetes</taxon>
        <taxon>Kitasatosporales</taxon>
        <taxon>Streptomycetaceae</taxon>
        <taxon>Actinacidiphila</taxon>
    </lineage>
</organism>
<dbReference type="GO" id="GO:0015074">
    <property type="term" value="P:DNA integration"/>
    <property type="evidence" value="ECO:0007669"/>
    <property type="project" value="InterPro"/>
</dbReference>